<dbReference type="SUPFAM" id="SSF51735">
    <property type="entry name" value="NAD(P)-binding Rossmann-fold domains"/>
    <property type="match status" value="1"/>
</dbReference>
<dbReference type="CDD" id="cd08282">
    <property type="entry name" value="PFDH_like"/>
    <property type="match status" value="1"/>
</dbReference>
<dbReference type="Proteomes" id="UP000703269">
    <property type="component" value="Unassembled WGS sequence"/>
</dbReference>
<feature type="domain" description="Alcohol dehydrogenase-like N-terminal" evidence="10">
    <location>
        <begin position="53"/>
        <end position="165"/>
    </location>
</feature>
<evidence type="ECO:0000256" key="8">
    <source>
        <dbReference type="SAM" id="MobiDB-lite"/>
    </source>
</evidence>
<dbReference type="InterPro" id="IPR002328">
    <property type="entry name" value="ADH_Zn_CS"/>
</dbReference>
<dbReference type="PROSITE" id="PS00059">
    <property type="entry name" value="ADH_ZINC"/>
    <property type="match status" value="1"/>
</dbReference>
<dbReference type="InterPro" id="IPR013149">
    <property type="entry name" value="ADH-like_C"/>
</dbReference>
<dbReference type="Pfam" id="PF08240">
    <property type="entry name" value="ADH_N"/>
    <property type="match status" value="1"/>
</dbReference>
<reference evidence="11 12" key="1">
    <citation type="submission" date="2021-08" db="EMBL/GenBank/DDBJ databases">
        <title>Draft Genome Sequence of Phanerochaete sordida strain YK-624.</title>
        <authorList>
            <person name="Mori T."/>
            <person name="Dohra H."/>
            <person name="Suzuki T."/>
            <person name="Kawagishi H."/>
            <person name="Hirai H."/>
        </authorList>
    </citation>
    <scope>NUCLEOTIDE SEQUENCE [LARGE SCALE GENOMIC DNA]</scope>
    <source>
        <strain evidence="11 12">YK-624</strain>
    </source>
</reference>
<dbReference type="PANTHER" id="PTHR42813">
    <property type="entry name" value="ZINC-TYPE ALCOHOL DEHYDROGENASE-LIKE"/>
    <property type="match status" value="1"/>
</dbReference>
<dbReference type="AlphaFoldDB" id="A0A9P3LBI3"/>
<dbReference type="Gene3D" id="3.90.180.10">
    <property type="entry name" value="Medium-chain alcohol dehydrogenases, catalytic domain"/>
    <property type="match status" value="1"/>
</dbReference>
<dbReference type="Gene3D" id="3.40.50.720">
    <property type="entry name" value="NAD(P)-binding Rossmann-like Domain"/>
    <property type="match status" value="1"/>
</dbReference>
<evidence type="ECO:0000256" key="7">
    <source>
        <dbReference type="RuleBase" id="RU361277"/>
    </source>
</evidence>
<comment type="caution">
    <text evidence="11">The sequence shown here is derived from an EMBL/GenBank/DDBJ whole genome shotgun (WGS) entry which is preliminary data.</text>
</comment>
<keyword evidence="5" id="KW-0560">Oxidoreductase</keyword>
<evidence type="ECO:0000256" key="2">
    <source>
        <dbReference type="ARBA" id="ARBA00008072"/>
    </source>
</evidence>
<keyword evidence="6" id="KW-0520">NAD</keyword>
<name>A0A9P3LBI3_9APHY</name>
<comment type="similarity">
    <text evidence="2 7">Belongs to the zinc-containing alcohol dehydrogenase family.</text>
</comment>
<keyword evidence="12" id="KW-1185">Reference proteome</keyword>
<keyword evidence="4 7" id="KW-0862">Zinc</keyword>
<protein>
    <submittedName>
        <fullName evidence="11">Glutathione-independent formaldehyde dehydrogenase</fullName>
    </submittedName>
</protein>
<sequence>MRTSQVLSEHPASHSITLPQPNAINMGKMRAVVYEGPFKVSVQEVEKPKIQHPCDVIVRITTSCICGSDLHMYEGRTAAQPGIVFGHENMGIVDEVADGVTLLKKGDRVVMPFNVACGHCLNCEEGRSAFCTEVNPGFAGGAYGYVAMGPYSGGQAEYVRVPFADYNALKLPPGTEHEDDFALLADIFPTGWHGVELSGFRPGESVAVFGAGPVGLMAAYSAVLRGASEVYVVDRVPERLQKAKEIGAIPIDFSKGDPAEQIKKKRGGREVDRGVDAVGYQAVSADGNTEKPNIILEGLIAVVRPTGGLGIPGLYVPKDPGAPDSNSAKGYITFPFGKLFEKGLTVGTGQCNVKKYNRYLRDLIIAGRAKPSFVVSHNVGLDEAADAYTKFDKRIDGYTKVLLHP</sequence>
<dbReference type="GO" id="GO:0008270">
    <property type="term" value="F:zinc ion binding"/>
    <property type="evidence" value="ECO:0007669"/>
    <property type="project" value="InterPro"/>
</dbReference>
<comment type="cofactor">
    <cofactor evidence="1 7">
        <name>Zn(2+)</name>
        <dbReference type="ChEBI" id="CHEBI:29105"/>
    </cofactor>
</comment>
<evidence type="ECO:0000256" key="4">
    <source>
        <dbReference type="ARBA" id="ARBA00022833"/>
    </source>
</evidence>
<accession>A0A9P3LBI3</accession>
<dbReference type="InterPro" id="IPR013154">
    <property type="entry name" value="ADH-like_N"/>
</dbReference>
<dbReference type="GO" id="GO:0016491">
    <property type="term" value="F:oxidoreductase activity"/>
    <property type="evidence" value="ECO:0007669"/>
    <property type="project" value="UniProtKB-KW"/>
</dbReference>
<evidence type="ECO:0000313" key="12">
    <source>
        <dbReference type="Proteomes" id="UP000703269"/>
    </source>
</evidence>
<dbReference type="OrthoDB" id="256333at2759"/>
<keyword evidence="3 7" id="KW-0479">Metal-binding</keyword>
<dbReference type="InterPro" id="IPR036291">
    <property type="entry name" value="NAD(P)-bd_dom_sf"/>
</dbReference>
<dbReference type="SUPFAM" id="SSF50129">
    <property type="entry name" value="GroES-like"/>
    <property type="match status" value="1"/>
</dbReference>
<evidence type="ECO:0000259" key="10">
    <source>
        <dbReference type="Pfam" id="PF08240"/>
    </source>
</evidence>
<feature type="region of interest" description="Disordered" evidence="8">
    <location>
        <begin position="1"/>
        <end position="20"/>
    </location>
</feature>
<evidence type="ECO:0000256" key="1">
    <source>
        <dbReference type="ARBA" id="ARBA00001947"/>
    </source>
</evidence>
<evidence type="ECO:0000256" key="3">
    <source>
        <dbReference type="ARBA" id="ARBA00022723"/>
    </source>
</evidence>
<evidence type="ECO:0000259" key="9">
    <source>
        <dbReference type="Pfam" id="PF00107"/>
    </source>
</evidence>
<dbReference type="PANTHER" id="PTHR42813:SF3">
    <property type="entry name" value="GLUTATHIONE-INDEPENDENT FORMALDEHYDE DEHYDROGENASE"/>
    <property type="match status" value="1"/>
</dbReference>
<feature type="domain" description="Alcohol dehydrogenase-like C-terminal" evidence="9">
    <location>
        <begin position="213"/>
        <end position="283"/>
    </location>
</feature>
<evidence type="ECO:0000256" key="6">
    <source>
        <dbReference type="ARBA" id="ARBA00023027"/>
    </source>
</evidence>
<gene>
    <name evidence="11" type="ORF">PsYK624_053260</name>
</gene>
<organism evidence="11 12">
    <name type="scientific">Phanerochaete sordida</name>
    <dbReference type="NCBI Taxonomy" id="48140"/>
    <lineage>
        <taxon>Eukaryota</taxon>
        <taxon>Fungi</taxon>
        <taxon>Dikarya</taxon>
        <taxon>Basidiomycota</taxon>
        <taxon>Agaricomycotina</taxon>
        <taxon>Agaricomycetes</taxon>
        <taxon>Polyporales</taxon>
        <taxon>Phanerochaetaceae</taxon>
        <taxon>Phanerochaete</taxon>
    </lineage>
</organism>
<dbReference type="InterPro" id="IPR011032">
    <property type="entry name" value="GroES-like_sf"/>
</dbReference>
<evidence type="ECO:0000313" key="11">
    <source>
        <dbReference type="EMBL" id="GJE89230.1"/>
    </source>
</evidence>
<dbReference type="Pfam" id="PF00107">
    <property type="entry name" value="ADH_zinc_N"/>
    <property type="match status" value="1"/>
</dbReference>
<evidence type="ECO:0000256" key="5">
    <source>
        <dbReference type="ARBA" id="ARBA00023002"/>
    </source>
</evidence>
<dbReference type="EMBL" id="BPQB01000012">
    <property type="protein sequence ID" value="GJE89230.1"/>
    <property type="molecule type" value="Genomic_DNA"/>
</dbReference>
<proteinExistence type="inferred from homology"/>